<accession>A0ABD6NBD2</accession>
<organism evidence="1 2">
    <name type="scientific">Pseudomonas hunanensis</name>
    <dbReference type="NCBI Taxonomy" id="1247546"/>
    <lineage>
        <taxon>Bacteria</taxon>
        <taxon>Pseudomonadati</taxon>
        <taxon>Pseudomonadota</taxon>
        <taxon>Gammaproteobacteria</taxon>
        <taxon>Pseudomonadales</taxon>
        <taxon>Pseudomonadaceae</taxon>
        <taxon>Pseudomonas</taxon>
    </lineage>
</organism>
<sequence length="246" mass="27223">MEPVITPTSTLLQIMSQLCEQPPHIPALHALGAVFEINPRNTRALSRTIIEVEELSDQAIEAVKLHVFGDQEMYLEPLVEVRSFFDDLDLTAAWDGYRKRITPSLLQGLKFADHFLTNSIALASGPKSAEVLEILARLDSLIEDCLTSGLNPELQQFFASTLNKLRNALNEYRIYGDAALENVLNEVSGAINRKSKEIKTEYAEAKGFLADVFDAIGRMNDLVSASENVSKALMGSGVVYFLPHLT</sequence>
<dbReference type="Proteomes" id="UP000704738">
    <property type="component" value="Unassembled WGS sequence"/>
</dbReference>
<gene>
    <name evidence="1" type="ORF">DM819_21800</name>
</gene>
<comment type="caution">
    <text evidence="1">The sequence shown here is derived from an EMBL/GenBank/DDBJ whole genome shotgun (WGS) entry which is preliminary data.</text>
</comment>
<protein>
    <submittedName>
        <fullName evidence="1">Uncharacterized protein</fullName>
    </submittedName>
</protein>
<reference evidence="1 2" key="1">
    <citation type="submission" date="2018-06" db="EMBL/GenBank/DDBJ databases">
        <title>Bacteria isolated from soil of Wuhan.</title>
        <authorList>
            <person name="Xiang W."/>
            <person name="Huang C."/>
        </authorList>
    </citation>
    <scope>NUCLEOTIDE SEQUENCE [LARGE SCALE GENOMIC DNA]</scope>
    <source>
        <strain evidence="2">xwS4</strain>
    </source>
</reference>
<dbReference type="AlphaFoldDB" id="A0ABD6NBD2"/>
<name>A0ABD6NBD2_9PSED</name>
<dbReference type="EMBL" id="QJRE01000114">
    <property type="protein sequence ID" value="NWL48427.1"/>
    <property type="molecule type" value="Genomic_DNA"/>
</dbReference>
<evidence type="ECO:0000313" key="2">
    <source>
        <dbReference type="Proteomes" id="UP000704738"/>
    </source>
</evidence>
<dbReference type="RefSeq" id="WP_179053323.1">
    <property type="nucleotide sequence ID" value="NZ_QJRE01000114.1"/>
</dbReference>
<proteinExistence type="predicted"/>
<evidence type="ECO:0000313" key="1">
    <source>
        <dbReference type="EMBL" id="NWL48427.1"/>
    </source>
</evidence>